<evidence type="ECO:0000313" key="2">
    <source>
        <dbReference type="EMBL" id="MFC4558839.1"/>
    </source>
</evidence>
<keyword evidence="3" id="KW-1185">Reference proteome</keyword>
<keyword evidence="1" id="KW-0812">Transmembrane</keyword>
<gene>
    <name evidence="2" type="ORF">ACFO3D_11545</name>
</gene>
<organism evidence="2 3">
    <name type="scientific">Virgibacillus kekensis</name>
    <dbReference type="NCBI Taxonomy" id="202261"/>
    <lineage>
        <taxon>Bacteria</taxon>
        <taxon>Bacillati</taxon>
        <taxon>Bacillota</taxon>
        <taxon>Bacilli</taxon>
        <taxon>Bacillales</taxon>
        <taxon>Bacillaceae</taxon>
        <taxon>Virgibacillus</taxon>
    </lineage>
</organism>
<dbReference type="EMBL" id="JBHSFU010000006">
    <property type="protein sequence ID" value="MFC4558839.1"/>
    <property type="molecule type" value="Genomic_DNA"/>
</dbReference>
<keyword evidence="1" id="KW-0472">Membrane</keyword>
<evidence type="ECO:0000256" key="1">
    <source>
        <dbReference type="SAM" id="Phobius"/>
    </source>
</evidence>
<sequence>MIHIQDKRIATIVEEIGYWKEHKLLPDMYCDFLLALYTNGEYSEEPQKGKISRIALVNLVQLTMLFLLLPFSFVTIYLTEFHFILQSGFLILFALYAFWMSRTYRVKRSKVYHLALLIHLLLILLLCVHISTALVLEQGIQIALILVNMVFWYFLGQKYRINYLRIVSGISVLFVILYTVL</sequence>
<feature type="transmembrane region" description="Helical" evidence="1">
    <location>
        <begin position="138"/>
        <end position="155"/>
    </location>
</feature>
<evidence type="ECO:0000313" key="3">
    <source>
        <dbReference type="Proteomes" id="UP001595989"/>
    </source>
</evidence>
<dbReference type="RefSeq" id="WP_390296087.1">
    <property type="nucleotide sequence ID" value="NZ_JBHSFU010000006.1"/>
</dbReference>
<feature type="transmembrane region" description="Helical" evidence="1">
    <location>
        <begin position="111"/>
        <end position="132"/>
    </location>
</feature>
<proteinExistence type="predicted"/>
<reference evidence="3" key="1">
    <citation type="journal article" date="2019" name="Int. J. Syst. Evol. Microbiol.">
        <title>The Global Catalogue of Microorganisms (GCM) 10K type strain sequencing project: providing services to taxonomists for standard genome sequencing and annotation.</title>
        <authorList>
            <consortium name="The Broad Institute Genomics Platform"/>
            <consortium name="The Broad Institute Genome Sequencing Center for Infectious Disease"/>
            <person name="Wu L."/>
            <person name="Ma J."/>
        </authorList>
    </citation>
    <scope>NUCLEOTIDE SEQUENCE [LARGE SCALE GENOMIC DNA]</scope>
    <source>
        <strain evidence="3">CGMCC 4.7426</strain>
    </source>
</reference>
<name>A0ABV9DJ07_9BACI</name>
<keyword evidence="1" id="KW-1133">Transmembrane helix</keyword>
<feature type="transmembrane region" description="Helical" evidence="1">
    <location>
        <begin position="162"/>
        <end position="180"/>
    </location>
</feature>
<dbReference type="Proteomes" id="UP001595989">
    <property type="component" value="Unassembled WGS sequence"/>
</dbReference>
<accession>A0ABV9DJ07</accession>
<feature type="transmembrane region" description="Helical" evidence="1">
    <location>
        <begin position="55"/>
        <end position="77"/>
    </location>
</feature>
<protein>
    <submittedName>
        <fullName evidence="2">Uncharacterized protein</fullName>
    </submittedName>
</protein>
<feature type="transmembrane region" description="Helical" evidence="1">
    <location>
        <begin position="83"/>
        <end position="99"/>
    </location>
</feature>
<comment type="caution">
    <text evidence="2">The sequence shown here is derived from an EMBL/GenBank/DDBJ whole genome shotgun (WGS) entry which is preliminary data.</text>
</comment>